<name>A0A7N0TH82_KALFE</name>
<dbReference type="EnsemblPlants" id="Kaladp0037s0188.2.v1.1">
    <property type="protein sequence ID" value="Kaladp0037s0188.2.v1.1"/>
    <property type="gene ID" value="Kaladp0037s0188.v1.1"/>
</dbReference>
<evidence type="ECO:0000313" key="2">
    <source>
        <dbReference type="EnsemblPlants" id="Kaladp0037s0188.1.v1.1"/>
    </source>
</evidence>
<dbReference type="Gene3D" id="1.25.40.10">
    <property type="entry name" value="Tetratricopeptide repeat domain"/>
    <property type="match status" value="1"/>
</dbReference>
<dbReference type="AlphaFoldDB" id="A0A7N0TH82"/>
<feature type="region of interest" description="Disordered" evidence="1">
    <location>
        <begin position="133"/>
        <end position="157"/>
    </location>
</feature>
<organism evidence="2 3">
    <name type="scientific">Kalanchoe fedtschenkoi</name>
    <name type="common">Lavender scallops</name>
    <name type="synonym">South American air plant</name>
    <dbReference type="NCBI Taxonomy" id="63787"/>
    <lineage>
        <taxon>Eukaryota</taxon>
        <taxon>Viridiplantae</taxon>
        <taxon>Streptophyta</taxon>
        <taxon>Embryophyta</taxon>
        <taxon>Tracheophyta</taxon>
        <taxon>Spermatophyta</taxon>
        <taxon>Magnoliopsida</taxon>
        <taxon>eudicotyledons</taxon>
        <taxon>Gunneridae</taxon>
        <taxon>Pentapetalae</taxon>
        <taxon>Saxifragales</taxon>
        <taxon>Crassulaceae</taxon>
        <taxon>Kalanchoe</taxon>
    </lineage>
</organism>
<evidence type="ECO:0000313" key="3">
    <source>
        <dbReference type="Proteomes" id="UP000594263"/>
    </source>
</evidence>
<reference evidence="2" key="1">
    <citation type="submission" date="2021-01" db="UniProtKB">
        <authorList>
            <consortium name="EnsemblPlants"/>
        </authorList>
    </citation>
    <scope>IDENTIFICATION</scope>
</reference>
<dbReference type="PANTHER" id="PTHR36792">
    <property type="entry name" value="EXPRESSED PROTEIN"/>
    <property type="match status" value="1"/>
</dbReference>
<dbReference type="SMART" id="SM00671">
    <property type="entry name" value="SEL1"/>
    <property type="match status" value="1"/>
</dbReference>
<dbReference type="Gramene" id="Kaladp0037s0188.2.v1.1">
    <property type="protein sequence ID" value="Kaladp0037s0188.2.v1.1"/>
    <property type="gene ID" value="Kaladp0037s0188.v1.1"/>
</dbReference>
<dbReference type="InterPro" id="IPR011990">
    <property type="entry name" value="TPR-like_helical_dom_sf"/>
</dbReference>
<dbReference type="PANTHER" id="PTHR36792:SF5">
    <property type="entry name" value="SEL1 REPEAT PROTEIN"/>
    <property type="match status" value="1"/>
</dbReference>
<protein>
    <submittedName>
        <fullName evidence="2">Uncharacterized protein</fullName>
    </submittedName>
</protein>
<dbReference type="Proteomes" id="UP000594263">
    <property type="component" value="Unplaced"/>
</dbReference>
<dbReference type="OMA" id="ARKGRIW"/>
<proteinExistence type="predicted"/>
<dbReference type="Gramene" id="Kaladp0037s0188.1.v1.1">
    <property type="protein sequence ID" value="Kaladp0037s0188.1.v1.1"/>
    <property type="gene ID" value="Kaladp0037s0188.v1.1"/>
</dbReference>
<accession>A0A7N0TH82</accession>
<evidence type="ECO:0000256" key="1">
    <source>
        <dbReference type="SAM" id="MobiDB-lite"/>
    </source>
</evidence>
<keyword evidence="3" id="KW-1185">Reference proteome</keyword>
<sequence>MGRTALVPSNLACIFKLYSPPRLVAPKSRVKPLPERPIAAASAESKPPRSRMEASGSGGPGGSRRSNPVPLSEVVSDCVKRWFQDTLKEAKAGDSAMQVLVGQMYFNGYGVTKDVHKGRAWINKASKVRSSVWKVSEKRPGYNASDSDSEDTKVDAD</sequence>
<dbReference type="EnsemblPlants" id="Kaladp0037s0188.1.v1.1">
    <property type="protein sequence ID" value="Kaladp0037s0188.1.v1.1"/>
    <property type="gene ID" value="Kaladp0037s0188.v1.1"/>
</dbReference>
<dbReference type="SUPFAM" id="SSF81901">
    <property type="entry name" value="HCP-like"/>
    <property type="match status" value="1"/>
</dbReference>
<dbReference type="InterPro" id="IPR006597">
    <property type="entry name" value="Sel1-like"/>
</dbReference>
<feature type="region of interest" description="Disordered" evidence="1">
    <location>
        <begin position="27"/>
        <end position="70"/>
    </location>
</feature>